<keyword evidence="3" id="KW-0132">Cell division</keyword>
<dbReference type="PANTHER" id="PTHR23168">
    <property type="entry name" value="MITOTIC SPINDLE ASSEMBLY CHECKPOINT PROTEIN MAD1 MITOTIC ARREST DEFICIENT-LIKE PROTEIN 1"/>
    <property type="match status" value="1"/>
</dbReference>
<evidence type="ECO:0000313" key="10">
    <source>
        <dbReference type="Proteomes" id="UP000596660"/>
    </source>
</evidence>
<dbReference type="Gene3D" id="3.30.457.60">
    <property type="match status" value="1"/>
</dbReference>
<dbReference type="SUPFAM" id="SSF75704">
    <property type="entry name" value="Mitotic arrest deficient-like 1, Mad1"/>
    <property type="match status" value="1"/>
</dbReference>
<proteinExistence type="inferred from homology"/>
<dbReference type="RefSeq" id="XP_021720507.1">
    <property type="nucleotide sequence ID" value="XM_021864815.1"/>
</dbReference>
<dbReference type="GO" id="GO:0072686">
    <property type="term" value="C:mitotic spindle"/>
    <property type="evidence" value="ECO:0007669"/>
    <property type="project" value="TreeGrafter"/>
</dbReference>
<protein>
    <recommendedName>
        <fullName evidence="11">Mitotic spindle checkpoint protein MAD1</fullName>
    </recommendedName>
</protein>
<evidence type="ECO:0000256" key="6">
    <source>
        <dbReference type="ARBA" id="ARBA00023306"/>
    </source>
</evidence>
<dbReference type="Pfam" id="PF05557">
    <property type="entry name" value="MAD"/>
    <property type="match status" value="1"/>
</dbReference>
<feature type="compositionally biased region" description="Basic and acidic residues" evidence="8">
    <location>
        <begin position="148"/>
        <end position="157"/>
    </location>
</feature>
<feature type="region of interest" description="Disordered" evidence="8">
    <location>
        <begin position="148"/>
        <end position="186"/>
    </location>
</feature>
<reference evidence="9" key="1">
    <citation type="journal article" date="2017" name="Nature">
        <title>The genome of Chenopodium quinoa.</title>
        <authorList>
            <person name="Jarvis D.E."/>
            <person name="Ho Y.S."/>
            <person name="Lightfoot D.J."/>
            <person name="Schmoeckel S.M."/>
            <person name="Li B."/>
            <person name="Borm T.J.A."/>
            <person name="Ohyanagi H."/>
            <person name="Mineta K."/>
            <person name="Michell C.T."/>
            <person name="Saber N."/>
            <person name="Kharbatia N.M."/>
            <person name="Rupper R.R."/>
            <person name="Sharp A.R."/>
            <person name="Dally N."/>
            <person name="Boughton B.A."/>
            <person name="Woo Y.H."/>
            <person name="Gao G."/>
            <person name="Schijlen E.G.W.M."/>
            <person name="Guo X."/>
            <person name="Momin A.A."/>
            <person name="Negrao S."/>
            <person name="Al-Babili S."/>
            <person name="Gehring C."/>
            <person name="Roessner U."/>
            <person name="Jung C."/>
            <person name="Murphy K."/>
            <person name="Arold S.T."/>
            <person name="Gojobori T."/>
            <person name="van der Linden C.G."/>
            <person name="van Loo E.N."/>
            <person name="Jellen E.N."/>
            <person name="Maughan P.J."/>
            <person name="Tester M."/>
        </authorList>
    </citation>
    <scope>NUCLEOTIDE SEQUENCE [LARGE SCALE GENOMIC DNA]</scope>
    <source>
        <strain evidence="9">cv. PI 614886</strain>
    </source>
</reference>
<dbReference type="FunFam" id="3.30.457.60:FF:000004">
    <property type="entry name" value="Mitotic spindle checkpoint protein MAD1"/>
    <property type="match status" value="1"/>
</dbReference>
<dbReference type="Gene3D" id="1.20.5.170">
    <property type="match status" value="1"/>
</dbReference>
<evidence type="ECO:0000256" key="8">
    <source>
        <dbReference type="SAM" id="MobiDB-lite"/>
    </source>
</evidence>
<dbReference type="OrthoDB" id="331602at2759"/>
<dbReference type="GO" id="GO:0000776">
    <property type="term" value="C:kinetochore"/>
    <property type="evidence" value="ECO:0007669"/>
    <property type="project" value="TreeGrafter"/>
</dbReference>
<evidence type="ECO:0000256" key="4">
    <source>
        <dbReference type="ARBA" id="ARBA00022776"/>
    </source>
</evidence>
<evidence type="ECO:0000313" key="9">
    <source>
        <dbReference type="EnsemblPlants" id="AUR62032470-RA:cds"/>
    </source>
</evidence>
<feature type="coiled-coil region" evidence="7">
    <location>
        <begin position="472"/>
        <end position="616"/>
    </location>
</feature>
<feature type="compositionally biased region" description="Basic and acidic residues" evidence="8">
    <location>
        <begin position="164"/>
        <end position="186"/>
    </location>
</feature>
<dbReference type="InterPro" id="IPR008672">
    <property type="entry name" value="Mad1"/>
</dbReference>
<dbReference type="GO" id="GO:0051301">
    <property type="term" value="P:cell division"/>
    <property type="evidence" value="ECO:0007669"/>
    <property type="project" value="UniProtKB-KW"/>
</dbReference>
<evidence type="ECO:0000256" key="3">
    <source>
        <dbReference type="ARBA" id="ARBA00022618"/>
    </source>
</evidence>
<feature type="coiled-coil region" evidence="7">
    <location>
        <begin position="374"/>
        <end position="429"/>
    </location>
</feature>
<dbReference type="Proteomes" id="UP000596660">
    <property type="component" value="Unplaced"/>
</dbReference>
<sequence length="720" mass="82663">MILRTPPPRKRRAESNPPEEGSPAGRLVIYEDPPSPQPESSPLPSDHLLCTYQCRQMVKAELLDNYASMEKTIDENQSKLVTLNENLLTAEEEGKKYRDQFLYAEQELAAARGREQSLQDKLLKEIKESQERLTKQIQQCNELEVKLQKEESMRRSSESSAAAAEEKANRLERKLNQLSDSTERERKNLQDELKHLKGDSKLSMSRLRAELERVQCQSSNAVKESEQLKKKLEEVIKQLNKCLQEKNELETKISSFTCPEEGSESSQNDVLLKHLQEELRNYEYEVLEARKLKASHENIELVKEKLIEERRRRERAEAELTKLQEIQLSMNVLEDELASWKKILKEIPGVESSDDVPLKFVALQKEVIDGMAKLGEANTRLKQLEVALEGAELDKKNVESETALAKEKEESLKLEIKELKSKLLSVNEDGDQLRTAYNELKQQTNVEPGYEAVGRALTQGLESSLAQKDTYIKELELNLSEHKAANDRQRNEIRMLNEKLNSEARKIKSLERESDRLRSEIALLESKLGHGDFSSANTKVLRMVNALGVESEARQTIEALQCELQKANEKLQVVEELKKQSADAGQLVDSYISGKIVQLKEQISTLEKREERYKTVFADRISVFRRACCELFGYKIVMDDQHRSNGIPITRFTLQSIYAQSDDEKLEFEYESGNTNILINDYAKQRDISRQVEIFIRKLNSIPAFTANITVESFNKRTLS</sequence>
<keyword evidence="7" id="KW-0175">Coiled coil</keyword>
<name>A0A803MMG9_CHEQI</name>
<organism evidence="9 10">
    <name type="scientific">Chenopodium quinoa</name>
    <name type="common">Quinoa</name>
    <dbReference type="NCBI Taxonomy" id="63459"/>
    <lineage>
        <taxon>Eukaryota</taxon>
        <taxon>Viridiplantae</taxon>
        <taxon>Streptophyta</taxon>
        <taxon>Embryophyta</taxon>
        <taxon>Tracheophyta</taxon>
        <taxon>Spermatophyta</taxon>
        <taxon>Magnoliopsida</taxon>
        <taxon>eudicotyledons</taxon>
        <taxon>Gunneridae</taxon>
        <taxon>Pentapetalae</taxon>
        <taxon>Caryophyllales</taxon>
        <taxon>Chenopodiaceae</taxon>
        <taxon>Chenopodioideae</taxon>
        <taxon>Atripliceae</taxon>
        <taxon>Chenopodium</taxon>
    </lineage>
</organism>
<dbReference type="Gramene" id="AUR62032470-RA">
    <property type="protein sequence ID" value="AUR62032470-RA:cds"/>
    <property type="gene ID" value="AUR62032470"/>
</dbReference>
<keyword evidence="6" id="KW-0131">Cell cycle</keyword>
<comment type="subcellular location">
    <subcellularLocation>
        <location evidence="1">Nucleus</location>
    </subcellularLocation>
</comment>
<dbReference type="GeneID" id="110688124"/>
<keyword evidence="10" id="KW-1185">Reference proteome</keyword>
<evidence type="ECO:0000256" key="5">
    <source>
        <dbReference type="ARBA" id="ARBA00023242"/>
    </source>
</evidence>
<evidence type="ECO:0008006" key="11">
    <source>
        <dbReference type="Google" id="ProtNLM"/>
    </source>
</evidence>
<reference evidence="9" key="2">
    <citation type="submission" date="2021-03" db="UniProtKB">
        <authorList>
            <consortium name="EnsemblPlants"/>
        </authorList>
    </citation>
    <scope>IDENTIFICATION</scope>
</reference>
<dbReference type="AlphaFoldDB" id="A0A803MMG9"/>
<dbReference type="KEGG" id="cqi:110688124"/>
<evidence type="ECO:0000256" key="2">
    <source>
        <dbReference type="ARBA" id="ARBA00008029"/>
    </source>
</evidence>
<dbReference type="PANTHER" id="PTHR23168:SF0">
    <property type="entry name" value="MITOTIC SPINDLE ASSEMBLY CHECKPOINT PROTEIN MAD1"/>
    <property type="match status" value="1"/>
</dbReference>
<dbReference type="GO" id="GO:0007094">
    <property type="term" value="P:mitotic spindle assembly checkpoint signaling"/>
    <property type="evidence" value="ECO:0007669"/>
    <property type="project" value="InterPro"/>
</dbReference>
<evidence type="ECO:0000256" key="7">
    <source>
        <dbReference type="SAM" id="Coils"/>
    </source>
</evidence>
<accession>A0A803MMG9</accession>
<dbReference type="EnsemblPlants" id="AUR62032470-RA">
    <property type="protein sequence ID" value="AUR62032470-RA:cds"/>
    <property type="gene ID" value="AUR62032470"/>
</dbReference>
<comment type="similarity">
    <text evidence="2">Belongs to the MAD1 family.</text>
</comment>
<dbReference type="GO" id="GO:0005635">
    <property type="term" value="C:nuclear envelope"/>
    <property type="evidence" value="ECO:0007669"/>
    <property type="project" value="TreeGrafter"/>
</dbReference>
<keyword evidence="5" id="KW-0539">Nucleus</keyword>
<evidence type="ECO:0000256" key="1">
    <source>
        <dbReference type="ARBA" id="ARBA00004123"/>
    </source>
</evidence>
<feature type="region of interest" description="Disordered" evidence="8">
    <location>
        <begin position="1"/>
        <end position="45"/>
    </location>
</feature>
<keyword evidence="4" id="KW-0498">Mitosis</keyword>
<dbReference type="Gene3D" id="6.10.250.90">
    <property type="match status" value="1"/>
</dbReference>
<dbReference type="OMA" id="YKLDFMP"/>
<gene>
    <name evidence="9" type="primary">LOC110688124</name>
</gene>
<dbReference type="GO" id="GO:0051315">
    <property type="term" value="P:attachment of mitotic spindle microtubules to kinetochore"/>
    <property type="evidence" value="ECO:0007669"/>
    <property type="project" value="TreeGrafter"/>
</dbReference>